<dbReference type="EMBL" id="QQAH01000003">
    <property type="protein sequence ID" value="RDD82755.1"/>
    <property type="molecule type" value="Genomic_DNA"/>
</dbReference>
<keyword evidence="2" id="KW-1185">Reference proteome</keyword>
<dbReference type="PANTHER" id="PTHR36439">
    <property type="entry name" value="BLL4334 PROTEIN"/>
    <property type="match status" value="1"/>
</dbReference>
<dbReference type="SUPFAM" id="SSF160379">
    <property type="entry name" value="SP0830-like"/>
    <property type="match status" value="1"/>
</dbReference>
<name>A0A369URU0_9GAMM</name>
<organism evidence="1 2">
    <name type="scientific">Dyella tabacisoli</name>
    <dbReference type="NCBI Taxonomy" id="2282381"/>
    <lineage>
        <taxon>Bacteria</taxon>
        <taxon>Pseudomonadati</taxon>
        <taxon>Pseudomonadota</taxon>
        <taxon>Gammaproteobacteria</taxon>
        <taxon>Lysobacterales</taxon>
        <taxon>Rhodanobacteraceae</taxon>
        <taxon>Dyella</taxon>
    </lineage>
</organism>
<gene>
    <name evidence="1" type="ORF">DVJ77_04340</name>
</gene>
<dbReference type="AlphaFoldDB" id="A0A369URU0"/>
<sequence length="196" mass="20969">MVRYCYAAGLADAVQGGMVSAYIALLRAVNVGSGRAVPMAQLRAMATDMGYAQPRTLLQSGNLVFEAKAGKAATIERALEVELRRRFGFDIPCIMRSATEWTSIVAGNPFARETAENPAQVLVMALKAAPDAAGIAALHESYAGPESIHVEGRQAYLVYPEGIGRSRLTMALLERKLGVTGTARNWNTVLKLAAMV</sequence>
<comment type="caution">
    <text evidence="1">The sequence shown here is derived from an EMBL/GenBank/DDBJ whole genome shotgun (WGS) entry which is preliminary data.</text>
</comment>
<evidence type="ECO:0000313" key="2">
    <source>
        <dbReference type="Proteomes" id="UP000253782"/>
    </source>
</evidence>
<dbReference type="Proteomes" id="UP000253782">
    <property type="component" value="Unassembled WGS sequence"/>
</dbReference>
<dbReference type="Gene3D" id="3.30.70.1280">
    <property type="entry name" value="SP0830-like domains"/>
    <property type="match status" value="1"/>
</dbReference>
<dbReference type="OrthoDB" id="9806494at2"/>
<reference evidence="1 2" key="1">
    <citation type="submission" date="2018-07" db="EMBL/GenBank/DDBJ databases">
        <title>Dyella tabacisoli L4-6T, whole genome shotgun sequence.</title>
        <authorList>
            <person name="Zhou X.-K."/>
            <person name="Li W.-J."/>
            <person name="Duan Y.-Q."/>
        </authorList>
    </citation>
    <scope>NUCLEOTIDE SEQUENCE [LARGE SCALE GENOMIC DNA]</scope>
    <source>
        <strain evidence="1 2">L4-6</strain>
    </source>
</reference>
<accession>A0A369URU0</accession>
<dbReference type="Pfam" id="PF08002">
    <property type="entry name" value="DUF1697"/>
    <property type="match status" value="1"/>
</dbReference>
<protein>
    <submittedName>
        <fullName evidence="1">DUF1697 domain-containing protein</fullName>
    </submittedName>
</protein>
<proteinExistence type="predicted"/>
<dbReference type="PIRSF" id="PIRSF008502">
    <property type="entry name" value="UCP008502"/>
    <property type="match status" value="1"/>
</dbReference>
<dbReference type="PANTHER" id="PTHR36439:SF1">
    <property type="entry name" value="DUF1697 DOMAIN-CONTAINING PROTEIN"/>
    <property type="match status" value="1"/>
</dbReference>
<evidence type="ECO:0000313" key="1">
    <source>
        <dbReference type="EMBL" id="RDD82755.1"/>
    </source>
</evidence>
<dbReference type="InterPro" id="IPR012545">
    <property type="entry name" value="DUF1697"/>
</dbReference>